<dbReference type="EMBL" id="BLXT01002074">
    <property type="protein sequence ID" value="GFN90837.1"/>
    <property type="molecule type" value="Genomic_DNA"/>
</dbReference>
<protein>
    <recommendedName>
        <fullName evidence="4">Secreted protein</fullName>
    </recommendedName>
</protein>
<proteinExistence type="predicted"/>
<feature type="signal peptide" evidence="1">
    <location>
        <begin position="1"/>
        <end position="21"/>
    </location>
</feature>
<evidence type="ECO:0008006" key="4">
    <source>
        <dbReference type="Google" id="ProtNLM"/>
    </source>
</evidence>
<reference evidence="2 3" key="1">
    <citation type="journal article" date="2021" name="Elife">
        <title>Chloroplast acquisition without the gene transfer in kleptoplastic sea slugs, Plakobranchus ocellatus.</title>
        <authorList>
            <person name="Maeda T."/>
            <person name="Takahashi S."/>
            <person name="Yoshida T."/>
            <person name="Shimamura S."/>
            <person name="Takaki Y."/>
            <person name="Nagai Y."/>
            <person name="Toyoda A."/>
            <person name="Suzuki Y."/>
            <person name="Arimoto A."/>
            <person name="Ishii H."/>
            <person name="Satoh N."/>
            <person name="Nishiyama T."/>
            <person name="Hasebe M."/>
            <person name="Maruyama T."/>
            <person name="Minagawa J."/>
            <person name="Obokata J."/>
            <person name="Shigenobu S."/>
        </authorList>
    </citation>
    <scope>NUCLEOTIDE SEQUENCE [LARGE SCALE GENOMIC DNA]</scope>
</reference>
<evidence type="ECO:0000256" key="1">
    <source>
        <dbReference type="SAM" id="SignalP"/>
    </source>
</evidence>
<organism evidence="2 3">
    <name type="scientific">Plakobranchus ocellatus</name>
    <dbReference type="NCBI Taxonomy" id="259542"/>
    <lineage>
        <taxon>Eukaryota</taxon>
        <taxon>Metazoa</taxon>
        <taxon>Spiralia</taxon>
        <taxon>Lophotrochozoa</taxon>
        <taxon>Mollusca</taxon>
        <taxon>Gastropoda</taxon>
        <taxon>Heterobranchia</taxon>
        <taxon>Euthyneura</taxon>
        <taxon>Panpulmonata</taxon>
        <taxon>Sacoglossa</taxon>
        <taxon>Placobranchoidea</taxon>
        <taxon>Plakobranchidae</taxon>
        <taxon>Plakobranchus</taxon>
    </lineage>
</organism>
<comment type="caution">
    <text evidence="2">The sequence shown here is derived from an EMBL/GenBank/DDBJ whole genome shotgun (WGS) entry which is preliminary data.</text>
</comment>
<keyword evidence="3" id="KW-1185">Reference proteome</keyword>
<name>A0AAV3Z876_9GAST</name>
<evidence type="ECO:0000313" key="2">
    <source>
        <dbReference type="EMBL" id="GFN90837.1"/>
    </source>
</evidence>
<gene>
    <name evidence="2" type="ORF">PoB_001734300</name>
</gene>
<keyword evidence="1" id="KW-0732">Signal</keyword>
<feature type="chain" id="PRO_5043797466" description="Secreted protein" evidence="1">
    <location>
        <begin position="22"/>
        <end position="82"/>
    </location>
</feature>
<dbReference type="Proteomes" id="UP000735302">
    <property type="component" value="Unassembled WGS sequence"/>
</dbReference>
<evidence type="ECO:0000313" key="3">
    <source>
        <dbReference type="Proteomes" id="UP000735302"/>
    </source>
</evidence>
<accession>A0AAV3Z876</accession>
<sequence>MLLSPIAKILLLPRFLIGSRADCTFALLSGLVNAGRSLSEVNDGDWSPVYCMARRRIPCIMLMTTLTYRQGISFRDNGQFPE</sequence>
<dbReference type="AlphaFoldDB" id="A0AAV3Z876"/>